<organism evidence="1 2">
    <name type="scientific">Trapa natans</name>
    <name type="common">Water chestnut</name>
    <dbReference type="NCBI Taxonomy" id="22666"/>
    <lineage>
        <taxon>Eukaryota</taxon>
        <taxon>Viridiplantae</taxon>
        <taxon>Streptophyta</taxon>
        <taxon>Embryophyta</taxon>
        <taxon>Tracheophyta</taxon>
        <taxon>Spermatophyta</taxon>
        <taxon>Magnoliopsida</taxon>
        <taxon>eudicotyledons</taxon>
        <taxon>Gunneridae</taxon>
        <taxon>Pentapetalae</taxon>
        <taxon>rosids</taxon>
        <taxon>malvids</taxon>
        <taxon>Myrtales</taxon>
        <taxon>Lythraceae</taxon>
        <taxon>Trapa</taxon>
    </lineage>
</organism>
<accession>A0AAN7REJ0</accession>
<dbReference type="AlphaFoldDB" id="A0AAN7REJ0"/>
<feature type="non-terminal residue" evidence="1">
    <location>
        <position position="1"/>
    </location>
</feature>
<evidence type="ECO:0000313" key="1">
    <source>
        <dbReference type="EMBL" id="KAK4803059.1"/>
    </source>
</evidence>
<proteinExistence type="predicted"/>
<gene>
    <name evidence="1" type="ORF">SAY86_001262</name>
</gene>
<feature type="non-terminal residue" evidence="1">
    <location>
        <position position="97"/>
    </location>
</feature>
<comment type="caution">
    <text evidence="1">The sequence shown here is derived from an EMBL/GenBank/DDBJ whole genome shotgun (WGS) entry which is preliminary data.</text>
</comment>
<protein>
    <submittedName>
        <fullName evidence="1">Uncharacterized protein</fullName>
    </submittedName>
</protein>
<dbReference type="Proteomes" id="UP001346149">
    <property type="component" value="Unassembled WGS sequence"/>
</dbReference>
<dbReference type="EMBL" id="JAXQNO010000002">
    <property type="protein sequence ID" value="KAK4803059.1"/>
    <property type="molecule type" value="Genomic_DNA"/>
</dbReference>
<keyword evidence="2" id="KW-1185">Reference proteome</keyword>
<evidence type="ECO:0000313" key="2">
    <source>
        <dbReference type="Proteomes" id="UP001346149"/>
    </source>
</evidence>
<sequence length="97" mass="11374">SIESSPFLSFVLRIPIYLLRWTIVDVPSLAAAQVNSSSSLRISSDFSFDCFPSHPYSRATRRRWISRIHWCWFSHKREFPSDLIFDTDTQSFLSLWG</sequence>
<reference evidence="1 2" key="1">
    <citation type="journal article" date="2023" name="Hortic Res">
        <title>Pangenome of water caltrop reveals structural variations and asymmetric subgenome divergence after allopolyploidization.</title>
        <authorList>
            <person name="Zhang X."/>
            <person name="Chen Y."/>
            <person name="Wang L."/>
            <person name="Yuan Y."/>
            <person name="Fang M."/>
            <person name="Shi L."/>
            <person name="Lu R."/>
            <person name="Comes H.P."/>
            <person name="Ma Y."/>
            <person name="Chen Y."/>
            <person name="Huang G."/>
            <person name="Zhou Y."/>
            <person name="Zheng Z."/>
            <person name="Qiu Y."/>
        </authorList>
    </citation>
    <scope>NUCLEOTIDE SEQUENCE [LARGE SCALE GENOMIC DNA]</scope>
    <source>
        <strain evidence="1">F231</strain>
    </source>
</reference>
<name>A0AAN7REJ0_TRANT</name>